<comment type="function">
    <text evidence="5">Catalyzes the NAD(+)-dependent oxidation of formate to carbon dioxide. Formate oxidation is the final step in the methanol oxidation pathway in methylotrophic microorganisms. Has a role in the detoxification of exogenous formate in non-methylotrophic organisms.</text>
</comment>
<evidence type="ECO:0000256" key="3">
    <source>
        <dbReference type="ARBA" id="ARBA00023002"/>
    </source>
</evidence>
<feature type="binding site" evidence="5">
    <location>
        <position position="283"/>
    </location>
    <ligand>
        <name>NAD(+)</name>
        <dbReference type="ChEBI" id="CHEBI:57540"/>
    </ligand>
</feature>
<feature type="binding site" evidence="5">
    <location>
        <position position="222"/>
    </location>
    <ligand>
        <name>NAD(+)</name>
        <dbReference type="ChEBI" id="CHEBI:57540"/>
    </ligand>
</feature>
<dbReference type="eggNOG" id="COG1052">
    <property type="taxonomic scope" value="Bacteria"/>
</dbReference>
<evidence type="ECO:0000256" key="4">
    <source>
        <dbReference type="ARBA" id="ARBA00023027"/>
    </source>
</evidence>
<feature type="site" description="Important for catalytic activity" evidence="5">
    <location>
        <position position="333"/>
    </location>
</feature>
<feature type="binding site" evidence="5">
    <location>
        <position position="147"/>
    </location>
    <ligand>
        <name>substrate</name>
    </ligand>
</feature>
<organism evidence="8 9">
    <name type="scientific">Verminephrobacter eiseniae (strain EF01-2)</name>
    <dbReference type="NCBI Taxonomy" id="391735"/>
    <lineage>
        <taxon>Bacteria</taxon>
        <taxon>Pseudomonadati</taxon>
        <taxon>Pseudomonadota</taxon>
        <taxon>Betaproteobacteria</taxon>
        <taxon>Burkholderiales</taxon>
        <taxon>Comamonadaceae</taxon>
        <taxon>Verminephrobacter</taxon>
    </lineage>
</organism>
<feature type="binding site" evidence="5">
    <location>
        <position position="309"/>
    </location>
    <ligand>
        <name>NAD(+)</name>
        <dbReference type="ChEBI" id="CHEBI:57540"/>
    </ligand>
</feature>
<dbReference type="EC" id="1.17.1.9" evidence="2 5"/>
<dbReference type="Pfam" id="PF02826">
    <property type="entry name" value="2-Hacid_dh_C"/>
    <property type="match status" value="1"/>
</dbReference>
<reference evidence="9" key="1">
    <citation type="submission" date="2006-12" db="EMBL/GenBank/DDBJ databases">
        <title>Complete sequence of chromosome 1 of Verminephrobacter eiseniae EF01-2.</title>
        <authorList>
            <person name="Copeland A."/>
            <person name="Lucas S."/>
            <person name="Lapidus A."/>
            <person name="Barry K."/>
            <person name="Detter J.C."/>
            <person name="Glavina del Rio T."/>
            <person name="Dalin E."/>
            <person name="Tice H."/>
            <person name="Pitluck S."/>
            <person name="Chertkov O."/>
            <person name="Brettin T."/>
            <person name="Bruce D."/>
            <person name="Han C."/>
            <person name="Tapia R."/>
            <person name="Gilna P."/>
            <person name="Schmutz J."/>
            <person name="Larimer F."/>
            <person name="Land M."/>
            <person name="Hauser L."/>
            <person name="Kyrpides N."/>
            <person name="Kim E."/>
            <person name="Stahl D."/>
            <person name="Richardson P."/>
        </authorList>
    </citation>
    <scope>NUCLEOTIDE SEQUENCE [LARGE SCALE GENOMIC DNA]</scope>
    <source>
        <strain evidence="9">EF01-2</strain>
    </source>
</reference>
<dbReference type="OrthoDB" id="9805416at2"/>
<evidence type="ECO:0000256" key="5">
    <source>
        <dbReference type="HAMAP-Rule" id="MF_03210"/>
    </source>
</evidence>
<comment type="subunit">
    <text evidence="5">Homodimer.</text>
</comment>
<dbReference type="AlphaFoldDB" id="A1WSJ6"/>
<dbReference type="Gene3D" id="3.40.50.720">
    <property type="entry name" value="NAD(P)-binding Rossmann-like Domain"/>
    <property type="match status" value="2"/>
</dbReference>
<dbReference type="KEGG" id="vei:Veis_4915"/>
<dbReference type="InterPro" id="IPR006140">
    <property type="entry name" value="D-isomer_DH_NAD-bd"/>
</dbReference>
<feature type="binding site" evidence="5">
    <location>
        <begin position="333"/>
        <end position="336"/>
    </location>
    <ligand>
        <name>NAD(+)</name>
        <dbReference type="ChEBI" id="CHEBI:57540"/>
    </ligand>
</feature>
<feature type="domain" description="D-isomer specific 2-hydroxyacid dehydrogenase NAD-binding" evidence="7">
    <location>
        <begin position="156"/>
        <end position="335"/>
    </location>
</feature>
<comment type="catalytic activity">
    <reaction evidence="1 5">
        <text>formate + NAD(+) = CO2 + NADH</text>
        <dbReference type="Rhea" id="RHEA:15985"/>
        <dbReference type="ChEBI" id="CHEBI:15740"/>
        <dbReference type="ChEBI" id="CHEBI:16526"/>
        <dbReference type="ChEBI" id="CHEBI:57540"/>
        <dbReference type="ChEBI" id="CHEBI:57945"/>
        <dbReference type="EC" id="1.17.1.9"/>
    </reaction>
</comment>
<comment type="subcellular location">
    <subcellularLocation>
        <location evidence="5">Cytoplasm</location>
    </subcellularLocation>
</comment>
<keyword evidence="5" id="KW-0963">Cytoplasm</keyword>
<dbReference type="GO" id="GO:0016616">
    <property type="term" value="F:oxidoreductase activity, acting on the CH-OH group of donors, NAD or NADP as acceptor"/>
    <property type="evidence" value="ECO:0007669"/>
    <property type="project" value="InterPro"/>
</dbReference>
<feature type="binding site" evidence="5">
    <location>
        <position position="381"/>
    </location>
    <ligand>
        <name>NAD(+)</name>
        <dbReference type="ChEBI" id="CHEBI:57540"/>
    </ligand>
</feature>
<feature type="site" description="Important for catalytic activity" evidence="5">
    <location>
        <position position="285"/>
    </location>
</feature>
<protein>
    <recommendedName>
        <fullName evidence="2 5">Formate dehydrogenase</fullName>
        <shortName evidence="5">FDH</shortName>
        <ecNumber evidence="2 5">1.17.1.9</ecNumber>
    </recommendedName>
    <alternativeName>
        <fullName evidence="5">NAD-dependent formate dehydrogenase</fullName>
    </alternativeName>
</protein>
<dbReference type="GeneID" id="76463177"/>
<dbReference type="HOGENOM" id="CLU_019796_0_0_4"/>
<dbReference type="EMBL" id="CP000542">
    <property type="protein sequence ID" value="ABM60603.1"/>
    <property type="molecule type" value="Genomic_DNA"/>
</dbReference>
<evidence type="ECO:0000259" key="7">
    <source>
        <dbReference type="Pfam" id="PF02826"/>
    </source>
</evidence>
<dbReference type="PANTHER" id="PTHR42938:SF9">
    <property type="entry name" value="FORMATE DEHYDROGENASE 1"/>
    <property type="match status" value="1"/>
</dbReference>
<dbReference type="RefSeq" id="WP_011812581.1">
    <property type="nucleotide sequence ID" value="NC_008786.1"/>
</dbReference>
<dbReference type="Proteomes" id="UP000000374">
    <property type="component" value="Chromosome"/>
</dbReference>
<dbReference type="InterPro" id="IPR033689">
    <property type="entry name" value="FDH_NAD-dep"/>
</dbReference>
<keyword evidence="3 5" id="KW-0560">Oxidoreductase</keyword>
<keyword evidence="9" id="KW-1185">Reference proteome</keyword>
<evidence type="ECO:0000256" key="2">
    <source>
        <dbReference type="ARBA" id="ARBA00013128"/>
    </source>
</evidence>
<evidence type="ECO:0000256" key="1">
    <source>
        <dbReference type="ARBA" id="ARBA00000455"/>
    </source>
</evidence>
<proteinExistence type="inferred from homology"/>
<dbReference type="CDD" id="cd05302">
    <property type="entry name" value="FDH"/>
    <property type="match status" value="1"/>
</dbReference>
<dbReference type="PANTHER" id="PTHR42938">
    <property type="entry name" value="FORMATE DEHYDROGENASE 1"/>
    <property type="match status" value="1"/>
</dbReference>
<feature type="binding site" evidence="5">
    <location>
        <begin position="257"/>
        <end position="261"/>
    </location>
    <ligand>
        <name>NAD(+)</name>
        <dbReference type="ChEBI" id="CHEBI:57540"/>
    </ligand>
</feature>
<sequence length="399" mass="43970">MAKIVCVLYDDPVTGDPKTYARDSLPRLERYPDGQTLPTPRAIDFQPGTLLGSVSGELGLRKYLESNGHKLVVTSSKDGADSVLDRELHDAEIVISQPFWPAYMTAERIARAPRLKMIVTAGIGSDHTDLQAAMERGVTVAEVTYCNSNSVAEHVVMMTLSLVRNYIPSYNRVVKGGWNIADCVQRSYDLEGMQVGSVAAGRIGLRVLRLLKPFDVKLHYLDRHRLPEAIEKELHLTHHSSLESLTKVCDVVSLNCPLHPETEHMINAQSLKNFKRGAYLINTARGKLCDRDAVAAALESGQLAGYAGDVWFPQPAPKDHPWRSMPHHGMTPHISGTSLSAQARYAAGTREILECYFENRPIRDEYLIVQGGKLAGVGAHSYSAGNATKGSEEAARFRK</sequence>
<evidence type="ECO:0000313" key="9">
    <source>
        <dbReference type="Proteomes" id="UP000000374"/>
    </source>
</evidence>
<dbReference type="NCBIfam" id="NF005750">
    <property type="entry name" value="PRK07574.1"/>
    <property type="match status" value="1"/>
</dbReference>
<dbReference type="Pfam" id="PF00389">
    <property type="entry name" value="2-Hacid_dh"/>
    <property type="match status" value="1"/>
</dbReference>
<dbReference type="GO" id="GO:0005737">
    <property type="term" value="C:cytoplasm"/>
    <property type="evidence" value="ECO:0007669"/>
    <property type="project" value="UniProtKB-SubCell"/>
</dbReference>
<feature type="binding site" evidence="5">
    <location>
        <position position="123"/>
    </location>
    <ligand>
        <name>substrate</name>
    </ligand>
</feature>
<dbReference type="InterPro" id="IPR029753">
    <property type="entry name" value="D-isomer_DH_CS"/>
</dbReference>
<comment type="similarity">
    <text evidence="5">Belongs to the D-isomer specific 2-hydroxyacid dehydrogenase family. FDH subfamily.</text>
</comment>
<gene>
    <name evidence="8" type="ordered locus">Veis_4915</name>
</gene>
<feature type="domain" description="D-isomer specific 2-hydroxyacid dehydrogenase catalytic" evidence="6">
    <location>
        <begin position="62"/>
        <end position="360"/>
    </location>
</feature>
<keyword evidence="4 5" id="KW-0520">NAD</keyword>
<dbReference type="GO" id="GO:0008863">
    <property type="term" value="F:formate dehydrogenase (NAD+) activity"/>
    <property type="evidence" value="ECO:0007669"/>
    <property type="project" value="UniProtKB-UniRule"/>
</dbReference>
<dbReference type="PROSITE" id="PS00671">
    <property type="entry name" value="D_2_HYDROXYACID_DH_3"/>
    <property type="match status" value="1"/>
</dbReference>
<feature type="binding site" evidence="5">
    <location>
        <position position="148"/>
    </location>
    <ligand>
        <name>NAD(+)</name>
        <dbReference type="ChEBI" id="CHEBI:57540"/>
    </ligand>
</feature>
<name>A1WSJ6_VEREI</name>
<feature type="binding site" evidence="5">
    <location>
        <begin position="202"/>
        <end position="203"/>
    </location>
    <ligand>
        <name>NAD(+)</name>
        <dbReference type="ChEBI" id="CHEBI:57540"/>
    </ligand>
</feature>
<dbReference type="FunFam" id="3.40.50.720:FF:000057">
    <property type="entry name" value="Formate dehydrogenase"/>
    <property type="match status" value="1"/>
</dbReference>
<dbReference type="InterPro" id="IPR006139">
    <property type="entry name" value="D-isomer_2_OHA_DH_cat_dom"/>
</dbReference>
<dbReference type="STRING" id="391735.Veis_4915"/>
<dbReference type="InterPro" id="IPR036291">
    <property type="entry name" value="NAD(P)-bd_dom_sf"/>
</dbReference>
<dbReference type="GO" id="GO:0042183">
    <property type="term" value="P:formate catabolic process"/>
    <property type="evidence" value="ECO:0007669"/>
    <property type="project" value="UniProtKB-UniRule"/>
</dbReference>
<evidence type="ECO:0000259" key="6">
    <source>
        <dbReference type="Pfam" id="PF00389"/>
    </source>
</evidence>
<dbReference type="SUPFAM" id="SSF51735">
    <property type="entry name" value="NAD(P)-binding Rossmann-fold domains"/>
    <property type="match status" value="1"/>
</dbReference>
<dbReference type="GO" id="GO:0051287">
    <property type="term" value="F:NAD binding"/>
    <property type="evidence" value="ECO:0007669"/>
    <property type="project" value="InterPro"/>
</dbReference>
<evidence type="ECO:0000313" key="8">
    <source>
        <dbReference type="EMBL" id="ABM60603.1"/>
    </source>
</evidence>
<accession>A1WSJ6</accession>
<dbReference type="HAMAP" id="MF_03210">
    <property type="entry name" value="Formate_dehydrogenase"/>
    <property type="match status" value="1"/>
</dbReference>
<dbReference type="SUPFAM" id="SSF52283">
    <property type="entry name" value="Formate/glycerate dehydrogenase catalytic domain-like"/>
    <property type="match status" value="1"/>
</dbReference>